<comment type="subcellular location">
    <subcellularLocation>
        <location evidence="1">Endoplasmic reticulum</location>
    </subcellularLocation>
</comment>
<feature type="non-terminal residue" evidence="9">
    <location>
        <position position="1"/>
    </location>
</feature>
<evidence type="ECO:0008006" key="10">
    <source>
        <dbReference type="Google" id="ProtNLM"/>
    </source>
</evidence>
<dbReference type="SUPFAM" id="SSF50978">
    <property type="entry name" value="WD40 repeat-like"/>
    <property type="match status" value="1"/>
</dbReference>
<feature type="domain" description="Neuroblastoma-amplified sequence N-terminal" evidence="7">
    <location>
        <begin position="89"/>
        <end position="373"/>
    </location>
</feature>
<keyword evidence="3" id="KW-0256">Endoplasmic reticulum</keyword>
<accession>L7MF46</accession>
<dbReference type="PANTHER" id="PTHR15922">
    <property type="entry name" value="NEUROBLASTOMA-AMPLIFIED SEQUENCE"/>
    <property type="match status" value="1"/>
</dbReference>
<dbReference type="Pfam" id="PF15492">
    <property type="entry name" value="Nbas_N"/>
    <property type="match status" value="1"/>
</dbReference>
<feature type="domain" description="NBAS subunit of NRZ tethering complex C-terminal" evidence="8">
    <location>
        <begin position="1977"/>
        <end position="2100"/>
    </location>
</feature>
<dbReference type="EMBL" id="GACK01003146">
    <property type="protein sequence ID" value="JAA61888.1"/>
    <property type="molecule type" value="mRNA"/>
</dbReference>
<dbReference type="InterPro" id="IPR015943">
    <property type="entry name" value="WD40/YVTN_repeat-like_dom_sf"/>
</dbReference>
<keyword evidence="2" id="KW-0813">Transport</keyword>
<evidence type="ECO:0000256" key="2">
    <source>
        <dbReference type="ARBA" id="ARBA00022448"/>
    </source>
</evidence>
<reference evidence="9" key="2">
    <citation type="journal article" date="2015" name="J. Proteomics">
        <title>Sexual differences in the sialomes of the zebra tick, Rhipicephalus pulchellus.</title>
        <authorList>
            <person name="Tan A.W."/>
            <person name="Francischetti I.M."/>
            <person name="Slovak M."/>
            <person name="Kini R.M."/>
            <person name="Ribeiro J.M."/>
        </authorList>
    </citation>
    <scope>NUCLEOTIDE SEQUENCE</scope>
    <source>
        <tissue evidence="9">Salivary gland</tissue>
    </source>
</reference>
<evidence type="ECO:0000256" key="5">
    <source>
        <dbReference type="SAM" id="MobiDB-lite"/>
    </source>
</evidence>
<evidence type="ECO:0000259" key="6">
    <source>
        <dbReference type="Pfam" id="PF08314"/>
    </source>
</evidence>
<evidence type="ECO:0000256" key="3">
    <source>
        <dbReference type="ARBA" id="ARBA00022824"/>
    </source>
</evidence>
<evidence type="ECO:0000256" key="4">
    <source>
        <dbReference type="ARBA" id="ARBA00022927"/>
    </source>
</evidence>
<dbReference type="GO" id="GO:0070939">
    <property type="term" value="C:Dsl1/NZR complex"/>
    <property type="evidence" value="ECO:0007669"/>
    <property type="project" value="TreeGrafter"/>
</dbReference>
<dbReference type="InterPro" id="IPR013244">
    <property type="entry name" value="Sec39_domain"/>
</dbReference>
<feature type="domain" description="Sec39" evidence="6">
    <location>
        <begin position="1037"/>
        <end position="1313"/>
    </location>
</feature>
<dbReference type="GO" id="GO:0006890">
    <property type="term" value="P:retrograde vesicle-mediated transport, Golgi to endoplasmic reticulum"/>
    <property type="evidence" value="ECO:0007669"/>
    <property type="project" value="InterPro"/>
</dbReference>
<evidence type="ECO:0000313" key="9">
    <source>
        <dbReference type="EMBL" id="JAA61888.1"/>
    </source>
</evidence>
<keyword evidence="4" id="KW-0653">Protein transport</keyword>
<feature type="domain" description="Sec39" evidence="6">
    <location>
        <begin position="727"/>
        <end position="978"/>
    </location>
</feature>
<dbReference type="Pfam" id="PF22913">
    <property type="entry name" value="NBAS_11th"/>
    <property type="match status" value="1"/>
</dbReference>
<evidence type="ECO:0000259" key="8">
    <source>
        <dbReference type="Pfam" id="PF22913"/>
    </source>
</evidence>
<dbReference type="GO" id="GO:0015031">
    <property type="term" value="P:protein transport"/>
    <property type="evidence" value="ECO:0007669"/>
    <property type="project" value="UniProtKB-KW"/>
</dbReference>
<organism evidence="9">
    <name type="scientific">Rhipicephalus pulchellus</name>
    <name type="common">Yellow backed tick</name>
    <name type="synonym">Dermacentor pulchellus</name>
    <dbReference type="NCBI Taxonomy" id="72859"/>
    <lineage>
        <taxon>Eukaryota</taxon>
        <taxon>Metazoa</taxon>
        <taxon>Ecdysozoa</taxon>
        <taxon>Arthropoda</taxon>
        <taxon>Chelicerata</taxon>
        <taxon>Arachnida</taxon>
        <taxon>Acari</taxon>
        <taxon>Parasitiformes</taxon>
        <taxon>Ixodida</taxon>
        <taxon>Ixodoidea</taxon>
        <taxon>Ixodidae</taxon>
        <taxon>Rhipicephalinae</taxon>
        <taxon>Rhipicephalus</taxon>
        <taxon>Rhipicephalus</taxon>
    </lineage>
</organism>
<feature type="region of interest" description="Disordered" evidence="5">
    <location>
        <begin position="1371"/>
        <end position="1401"/>
    </location>
</feature>
<reference evidence="9" key="1">
    <citation type="submission" date="2012-11" db="EMBL/GenBank/DDBJ databases">
        <authorList>
            <person name="Lucero-Rivera Y.E."/>
            <person name="Tovar-Ramirez D."/>
        </authorList>
    </citation>
    <scope>NUCLEOTIDE SEQUENCE</scope>
    <source>
        <tissue evidence="9">Salivary gland</tissue>
    </source>
</reference>
<dbReference type="GO" id="GO:0000149">
    <property type="term" value="F:SNARE binding"/>
    <property type="evidence" value="ECO:0007669"/>
    <property type="project" value="TreeGrafter"/>
</dbReference>
<dbReference type="Gene3D" id="2.130.10.10">
    <property type="entry name" value="YVTN repeat-like/Quinoprotein amine dehydrogenase"/>
    <property type="match status" value="1"/>
</dbReference>
<protein>
    <recommendedName>
        <fullName evidence="10">Neuroblastoma-amplified sequence</fullName>
    </recommendedName>
</protein>
<name>L7MF46_RHIPC</name>
<proteinExistence type="evidence at transcript level"/>
<dbReference type="PANTHER" id="PTHR15922:SF2">
    <property type="entry name" value="NBAS SUBUNIT OF NRZ TETHERING COMPLEX"/>
    <property type="match status" value="1"/>
</dbReference>
<dbReference type="Pfam" id="PF08314">
    <property type="entry name" value="Sec39"/>
    <property type="match status" value="2"/>
</dbReference>
<evidence type="ECO:0000259" key="7">
    <source>
        <dbReference type="Pfam" id="PF15492"/>
    </source>
</evidence>
<sequence length="2358" mass="265677">DDAPLQSTMAPAAVNSVDESGMEAENNILYELLTYSEWQQEPEKLSRAAFERAEDAKGSGFWGWLGLLATSMSSIPPAVQRLRSFHMEWHFVVGGDGKVLAILQDQCVEIRSSRDEYATVIGRGIVPRDPMPQWRRIAWSPDCSFLAVALSTGRVEFFDTVGSTLFHIPEPVVQIEGVLHDISYAMAGILFTEARVHKTQWSYEFITVNYRGELKSHLLSPSEGYRDNHTLNLASFYSKGVTSVQYHPSHQVLFVAGRSPLLQANVDDSNHGSALEFGITAWRFLSDYPHYKLVTTLSDDMLRMNPRRFLKKMSFYCKQTEDTVYQLSISPSGTKMAAAHTSGALSVWTVPALTRISLWRLEDMPKFDHLNPQAHKLNKRRYLSLRPESAHLTICDMNWWSDECLILAHHSGAVKVVSLLSRRNLLGESPEWFEFSPQVSGLFDRGFLALECEWLFAGIRTPIDVIDGGESSDEDTSPPSLSGKAGSVFRHALYYVTDSERFAPPRKKPVIITKLYRLLCVKSTTPEELFAAKIDAEEYGEALDLARTYGLDSDLVYQRQWRRSSASVAAIQDYLSKIKKCTWVIHECLERVPESLEAARQLLEFGLQGTDVEALVACGQGTDNGRFILSKPPVYNNEYEDKDLSESQLLEKQKAATQEWRKEWLAKVDFHNLSLDQRWLCECRLKLLVYLDRLAMYEIYEGLTLSPEKFDAEFFESFRCQPPLEAALLFAQEGNAPAVSTLFTYAGAASLPHWLTVVSNFPETLPPSHYSVCLPKARITEQGTRELISWDTQDLREKDWCEQMIQEAPMVAVWNAYDKDFYDDNPLLQKWWTEEPTCEMLTQWYSERAHEIEEMSSLVENALELVKIGCLNNVEGLGKLYGDLLTLETLVYECRISQPLTLTQLEQMSDGEKIRLLMSMSSDKKYVLCFRDWLLPFVNRCERASPGSRRRLLGEFLSETAKEDLAPCVQVFENSDLEDPERILQDAHELAELALSCIRSCQRDDQLDYIERIIKCVPQRGASGENESEELKHLHDQLDALESYIEVAECFHRYGAKICVKTIADSVSDVKQLELLLKKVTSAALKRSPPLTENEWSSFLDDILLFQKNVFSSITVPDCVKMVAHALLGSGNREFIGSASKLLTCNQEGTSSKLKHPNSLPYKTSVDLVLSAAREYVDSAASHTDSCIPLARACLQILDSRLPEVKVELDFLSALPLLSQFKVPALPVQARHCDKMELIREALHQTPNAYKQSSKVLKLAELLHLYGEDTARREGAVLSLLANVALEDADYKHCYEVCQKLMAGYHSEGWKICQSLGECTEFNDLAARQKLLAFSLCYCPDPAVDNLLKATQMLELQEIYQQLDLPQDEVSGSASKESAQLPDNKVVSSWGSGDSVKSDESQENSWGIVGFTAGKTRSMLTTLGSADFWKSTVRNLTNVKRQKPVQRTASMVRSNTELKQFAVPHFYQSVFRDAYVSKYSPSYEKWDSPNMSPVLVDLFNVLRASMIAEAIDDKSPSAQCSYESRSSILLGLAKGILPDDTLLAMCCLFGVQHLDQVEEFFLNLPSTPLVLSVASYFFSLLVLVTLDPAGTDELISLDAQQVVQEVSSKNQEALTDDALVCAKLASKFCKMQADLAQAELLKRQGGSIDVERFAEDNRYKAETILGMALTLDQEALHAAVSLARSYDIPVWDVYMCHLEFLFSEGCDVADIEQRLLTGGMLEVLVSSPESFREKLLSRIYPSLNGSDHGVMRFFYKLLEKCGQAYTDDLGLRPSDHLRLLERLRSACPQIDYKALLESGHSPLAVLSPFVNKDTVEAISELAPTIPCRDDSRLTSSSIYCAWATKLFLSKGGETVLTTTEWTKHFDKCRGYLENLSPSDLVTFAESVAFDKVSLERVSRRIRLDVVRQCLKLAKQYHVDKIPKIGSEEEWKDAAKILQSYLSHLQRIADGVLDEAIDPSNPLVQSYATEFELSRGIPQKLEAMLLRCAMSETTPGLLQSLLSCCPPNTVDKQPIDIYSDAILLASEQLRNPEKKLHDVFDSMTPEEVLERILRQVLEESDDVFVGDMVLDLLRPFCLDSSVAIHVRLKVLEILEKNVSLNADDENLLLLLQVQTLIWSEWPDYELDECIELDGDKRQAMFDELLQRCSTQSGFVVLGKLLQCGEPLDSTSELDPEKNPWTQLIGHMLLVCDGESGLDEAESLFLTAIKNCNLNLECCRYIFCEFEKKNSLIHILRAFLQTDYPQLHSDAIAYLKRVDKISECDYDETVLNRILRLRLLPDVVSTPLYQPVIDHLIANRGSTEKHFSIEQATRSLTDANMLAEAGTLLLQSSRTHPAACTFNAAVNAARRWLRGVAREP</sequence>
<dbReference type="InterPro" id="IPR054751">
    <property type="entry name" value="NBAS_C"/>
</dbReference>
<evidence type="ECO:0000256" key="1">
    <source>
        <dbReference type="ARBA" id="ARBA00004240"/>
    </source>
</evidence>
<dbReference type="InterPro" id="IPR036322">
    <property type="entry name" value="WD40_repeat_dom_sf"/>
</dbReference>
<dbReference type="InterPro" id="IPR029145">
    <property type="entry name" value="NBAS_N"/>
</dbReference>